<dbReference type="CDD" id="cd14212">
    <property type="entry name" value="PKc_YAK1"/>
    <property type="match status" value="1"/>
</dbReference>
<comment type="similarity">
    <text evidence="2">Belongs to the protein kinase superfamily. CMGC Ser/Thr protein kinase family. MNB/DYRK subfamily.</text>
</comment>
<accession>A0A1G4MH84</accession>
<dbReference type="PROSITE" id="PS50011">
    <property type="entry name" value="PROTEIN_KINASE_DOM"/>
    <property type="match status" value="1"/>
</dbReference>
<dbReference type="GO" id="GO:0004674">
    <property type="term" value="F:protein serine/threonine kinase activity"/>
    <property type="evidence" value="ECO:0007669"/>
    <property type="project" value="UniProtKB-KW"/>
</dbReference>
<dbReference type="AlphaFoldDB" id="A0A1G4MH84"/>
<evidence type="ECO:0000256" key="4">
    <source>
        <dbReference type="ARBA" id="ARBA00022527"/>
    </source>
</evidence>
<feature type="region of interest" description="Disordered" evidence="11">
    <location>
        <begin position="19"/>
        <end position="71"/>
    </location>
</feature>
<keyword evidence="9 10" id="KW-0067">ATP-binding</keyword>
<dbReference type="FunFam" id="1.10.510.10:FF:000380">
    <property type="entry name" value="Serine/threonine-protein kinase ppk15"/>
    <property type="match status" value="1"/>
</dbReference>
<dbReference type="GO" id="GO:0004713">
    <property type="term" value="F:protein tyrosine kinase activity"/>
    <property type="evidence" value="ECO:0007669"/>
    <property type="project" value="TreeGrafter"/>
</dbReference>
<evidence type="ECO:0000256" key="9">
    <source>
        <dbReference type="ARBA" id="ARBA00022840"/>
    </source>
</evidence>
<evidence type="ECO:0000256" key="7">
    <source>
        <dbReference type="ARBA" id="ARBA00022741"/>
    </source>
</evidence>
<keyword evidence="4" id="KW-0723">Serine/threonine-protein kinase</keyword>
<dbReference type="Proteomes" id="UP000190831">
    <property type="component" value="Chromosome G"/>
</dbReference>
<dbReference type="InterPro" id="IPR017441">
    <property type="entry name" value="Protein_kinase_ATP_BS"/>
</dbReference>
<evidence type="ECO:0000256" key="1">
    <source>
        <dbReference type="ARBA" id="ARBA00004496"/>
    </source>
</evidence>
<feature type="compositionally biased region" description="Low complexity" evidence="11">
    <location>
        <begin position="37"/>
        <end position="49"/>
    </location>
</feature>
<dbReference type="EMBL" id="LT598486">
    <property type="protein sequence ID" value="SCW03203.1"/>
    <property type="molecule type" value="Genomic_DNA"/>
</dbReference>
<dbReference type="GO" id="GO:0005634">
    <property type="term" value="C:nucleus"/>
    <property type="evidence" value="ECO:0007669"/>
    <property type="project" value="TreeGrafter"/>
</dbReference>
<dbReference type="PANTHER" id="PTHR24058:SF17">
    <property type="entry name" value="HOMEODOMAIN INTERACTING PROTEIN KINASE, ISOFORM D"/>
    <property type="match status" value="1"/>
</dbReference>
<evidence type="ECO:0000256" key="8">
    <source>
        <dbReference type="ARBA" id="ARBA00022777"/>
    </source>
</evidence>
<dbReference type="InterPro" id="IPR008271">
    <property type="entry name" value="Ser/Thr_kinase_AS"/>
</dbReference>
<dbReference type="SUPFAM" id="SSF56112">
    <property type="entry name" value="Protein kinase-like (PK-like)"/>
    <property type="match status" value="1"/>
</dbReference>
<dbReference type="PROSITE" id="PS00108">
    <property type="entry name" value="PROTEIN_KINASE_ST"/>
    <property type="match status" value="1"/>
</dbReference>
<organism evidence="13 14">
    <name type="scientific">Lachancea fermentati</name>
    <name type="common">Zygosaccharomyces fermentati</name>
    <dbReference type="NCBI Taxonomy" id="4955"/>
    <lineage>
        <taxon>Eukaryota</taxon>
        <taxon>Fungi</taxon>
        <taxon>Dikarya</taxon>
        <taxon>Ascomycota</taxon>
        <taxon>Saccharomycotina</taxon>
        <taxon>Saccharomycetes</taxon>
        <taxon>Saccharomycetales</taxon>
        <taxon>Saccharomycetaceae</taxon>
        <taxon>Lachancea</taxon>
    </lineage>
</organism>
<evidence type="ECO:0000256" key="10">
    <source>
        <dbReference type="PROSITE-ProRule" id="PRU10141"/>
    </source>
</evidence>
<keyword evidence="14" id="KW-1185">Reference proteome</keyword>
<keyword evidence="8" id="KW-0418">Kinase</keyword>
<proteinExistence type="inferred from homology"/>
<dbReference type="Gene3D" id="1.10.510.10">
    <property type="entry name" value="Transferase(Phosphotransferase) domain 1"/>
    <property type="match status" value="1"/>
</dbReference>
<dbReference type="GO" id="GO:0005737">
    <property type="term" value="C:cytoplasm"/>
    <property type="evidence" value="ECO:0007669"/>
    <property type="project" value="UniProtKB-SubCell"/>
</dbReference>
<gene>
    <name evidence="13" type="ORF">LAFE_0G05270G</name>
</gene>
<feature type="compositionally biased region" description="Polar residues" evidence="11">
    <location>
        <begin position="50"/>
        <end position="67"/>
    </location>
</feature>
<dbReference type="InterPro" id="IPR050494">
    <property type="entry name" value="Ser_Thr_dual-spec_kinase"/>
</dbReference>
<keyword evidence="7 10" id="KW-0547">Nucleotide-binding</keyword>
<feature type="binding site" evidence="10">
    <location>
        <position position="306"/>
    </location>
    <ligand>
        <name>ATP</name>
        <dbReference type="ChEBI" id="CHEBI:30616"/>
    </ligand>
</feature>
<keyword evidence="3" id="KW-0963">Cytoplasm</keyword>
<evidence type="ECO:0000313" key="13">
    <source>
        <dbReference type="EMBL" id="SCW03203.1"/>
    </source>
</evidence>
<dbReference type="STRING" id="4955.A0A1G4MH84"/>
<sequence>MQEDNKSIWNPAFMKNVQQQQGSQPYVFRNPWNDSNSGSASRSGAAAASTTFSQQLPTTYEEGTQSAEGDEYQFRRRNSSLIVPPSRAAGPGPDAFLYGSQAFPQQNFQYSQDFHRRQSVAVAASHLYSQPSSEAVFQPPTTPFHRKLSAYPVTAGSVLPPPLKQLRRQENTLPLVIPQMRKVSSRQDLHPIVNPTPKYRRASLNSKTVSPLIALTESLITTYTLCSSEFSYQTSKNPKRVLTKPSEGKHNNGNDNVNSDYILYVNDVLGVEQNRKYLVLDILGQGTFGQVVKCQNLITKEILAVKVVKSKSEYLNQSITEAKILELLNTKIDPLNEHHFLRMHETFVHKNHLCLVFELLSNNLYELLKQNQFHGLSINLIRTFARQLLDSLCVLKDNKLIHCDLKPENILLVSLDRPDLKVIDFGSACDETRTIYTYIQSRFYRAPEVILGIPYSTSIDMWSLGCIIAELFLGIPIFPGSSELNQITRIVTTLGLPPTWMLDMGKNSTNFLLKSEGSGKSWRLKSVNEYNKEFQAQEQPGKQYFKWDKLDDIIKNYRIPKKIANSPPLVEREMHDRDCLTNFLKGLLNINPLERWTPQQANMHPFITQQPFTGEWYPPGTQPKRTIKHPSLQEGTTTEFNKLTIDD</sequence>
<feature type="domain" description="Protein kinase" evidence="12">
    <location>
        <begin position="277"/>
        <end position="607"/>
    </location>
</feature>
<dbReference type="InterPro" id="IPR000719">
    <property type="entry name" value="Prot_kinase_dom"/>
</dbReference>
<keyword evidence="6" id="KW-0808">Transferase</keyword>
<dbReference type="Pfam" id="PF00069">
    <property type="entry name" value="Pkinase"/>
    <property type="match status" value="1"/>
</dbReference>
<dbReference type="PANTHER" id="PTHR24058">
    <property type="entry name" value="DUAL SPECIFICITY PROTEIN KINASE"/>
    <property type="match status" value="1"/>
</dbReference>
<dbReference type="SMART" id="SM00220">
    <property type="entry name" value="S_TKc"/>
    <property type="match status" value="1"/>
</dbReference>
<dbReference type="Gene3D" id="3.30.200.20">
    <property type="entry name" value="Phosphorylase Kinase, domain 1"/>
    <property type="match status" value="1"/>
</dbReference>
<name>A0A1G4MH84_LACFM</name>
<reference evidence="13 14" key="1">
    <citation type="submission" date="2016-03" db="EMBL/GenBank/DDBJ databases">
        <authorList>
            <person name="Devillers H."/>
        </authorList>
    </citation>
    <scope>NUCLEOTIDE SEQUENCE [LARGE SCALE GENOMIC DNA]</scope>
    <source>
        <strain evidence="13">CBS 6772</strain>
    </source>
</reference>
<evidence type="ECO:0000256" key="2">
    <source>
        <dbReference type="ARBA" id="ARBA00008867"/>
    </source>
</evidence>
<dbReference type="OrthoDB" id="9332038at2759"/>
<comment type="subcellular location">
    <subcellularLocation>
        <location evidence="1">Cytoplasm</location>
    </subcellularLocation>
</comment>
<evidence type="ECO:0000256" key="6">
    <source>
        <dbReference type="ARBA" id="ARBA00022679"/>
    </source>
</evidence>
<evidence type="ECO:0000256" key="3">
    <source>
        <dbReference type="ARBA" id="ARBA00022490"/>
    </source>
</evidence>
<dbReference type="OMA" id="QARIIHC"/>
<evidence type="ECO:0000256" key="11">
    <source>
        <dbReference type="SAM" id="MobiDB-lite"/>
    </source>
</evidence>
<dbReference type="InterPro" id="IPR011009">
    <property type="entry name" value="Kinase-like_dom_sf"/>
</dbReference>
<dbReference type="PROSITE" id="PS00107">
    <property type="entry name" value="PROTEIN_KINASE_ATP"/>
    <property type="match status" value="1"/>
</dbReference>
<protein>
    <submittedName>
        <fullName evidence="13">LAFE_0G05270g1_1</fullName>
    </submittedName>
</protein>
<dbReference type="GO" id="GO:0005524">
    <property type="term" value="F:ATP binding"/>
    <property type="evidence" value="ECO:0007669"/>
    <property type="project" value="UniProtKB-UniRule"/>
</dbReference>
<dbReference type="FunFam" id="3.30.200.20:FF:000087">
    <property type="entry name" value="Dual specificity tyrosine-phosphorylation-regulated kinase 1A"/>
    <property type="match status" value="1"/>
</dbReference>
<evidence type="ECO:0000256" key="5">
    <source>
        <dbReference type="ARBA" id="ARBA00022553"/>
    </source>
</evidence>
<evidence type="ECO:0000259" key="12">
    <source>
        <dbReference type="PROSITE" id="PS50011"/>
    </source>
</evidence>
<keyword evidence="5" id="KW-0597">Phosphoprotein</keyword>
<evidence type="ECO:0000313" key="14">
    <source>
        <dbReference type="Proteomes" id="UP000190831"/>
    </source>
</evidence>